<feature type="coiled-coil region" evidence="1">
    <location>
        <begin position="7"/>
        <end position="34"/>
    </location>
</feature>
<evidence type="ECO:0000313" key="2">
    <source>
        <dbReference type="EMBL" id="PNI19152.1"/>
    </source>
</evidence>
<sequence length="46" mass="5309">QNLESNLTNLIKRNTELETLLAKLIQTCQHVELECSILFPRVAQWG</sequence>
<feature type="non-terminal residue" evidence="2">
    <location>
        <position position="1"/>
    </location>
</feature>
<evidence type="ECO:0000313" key="3">
    <source>
        <dbReference type="Proteomes" id="UP000236370"/>
    </source>
</evidence>
<keyword evidence="1" id="KW-0175">Coiled coil</keyword>
<name>A0A2J8J8R5_PANTR</name>
<accession>A0A2J8J8R5</accession>
<protein>
    <submittedName>
        <fullName evidence="2">MID1 isoform 7</fullName>
    </submittedName>
</protein>
<evidence type="ECO:0000256" key="1">
    <source>
        <dbReference type="SAM" id="Coils"/>
    </source>
</evidence>
<dbReference type="EMBL" id="NBAG03000503">
    <property type="protein sequence ID" value="PNI19152.1"/>
    <property type="molecule type" value="Genomic_DNA"/>
</dbReference>
<dbReference type="Proteomes" id="UP000236370">
    <property type="component" value="Unassembled WGS sequence"/>
</dbReference>
<gene>
    <name evidence="2" type="ORF">CK820_G0049851</name>
</gene>
<organism evidence="2 3">
    <name type="scientific">Pan troglodytes</name>
    <name type="common">Chimpanzee</name>
    <dbReference type="NCBI Taxonomy" id="9598"/>
    <lineage>
        <taxon>Eukaryota</taxon>
        <taxon>Metazoa</taxon>
        <taxon>Chordata</taxon>
        <taxon>Craniata</taxon>
        <taxon>Vertebrata</taxon>
        <taxon>Euteleostomi</taxon>
        <taxon>Mammalia</taxon>
        <taxon>Eutheria</taxon>
        <taxon>Euarchontoglires</taxon>
        <taxon>Primates</taxon>
        <taxon>Haplorrhini</taxon>
        <taxon>Catarrhini</taxon>
        <taxon>Hominidae</taxon>
        <taxon>Pan</taxon>
    </lineage>
</organism>
<reference evidence="2 3" key="1">
    <citation type="submission" date="2017-12" db="EMBL/GenBank/DDBJ databases">
        <title>High-resolution comparative analysis of great ape genomes.</title>
        <authorList>
            <person name="Pollen A."/>
            <person name="Hastie A."/>
            <person name="Hormozdiari F."/>
            <person name="Dougherty M."/>
            <person name="Liu R."/>
            <person name="Chaisson M."/>
            <person name="Hoppe E."/>
            <person name="Hill C."/>
            <person name="Pang A."/>
            <person name="Hillier L."/>
            <person name="Baker C."/>
            <person name="Armstrong J."/>
            <person name="Shendure J."/>
            <person name="Paten B."/>
            <person name="Wilson R."/>
            <person name="Chao H."/>
            <person name="Schneider V."/>
            <person name="Ventura M."/>
            <person name="Kronenberg Z."/>
            <person name="Murali S."/>
            <person name="Gordon D."/>
            <person name="Cantsilieris S."/>
            <person name="Munson K."/>
            <person name="Nelson B."/>
            <person name="Raja A."/>
            <person name="Underwood J."/>
            <person name="Diekhans M."/>
            <person name="Fiddes I."/>
            <person name="Haussler D."/>
            <person name="Eichler E."/>
        </authorList>
    </citation>
    <scope>NUCLEOTIDE SEQUENCE [LARGE SCALE GENOMIC DNA]</scope>
    <source>
        <strain evidence="2">Yerkes chimp pedigree #C0471</strain>
    </source>
</reference>
<proteinExistence type="predicted"/>
<comment type="caution">
    <text evidence="2">The sequence shown here is derived from an EMBL/GenBank/DDBJ whole genome shotgun (WGS) entry which is preliminary data.</text>
</comment>
<dbReference type="AlphaFoldDB" id="A0A2J8J8R5"/>